<dbReference type="CDD" id="cd01949">
    <property type="entry name" value="GGDEF"/>
    <property type="match status" value="1"/>
</dbReference>
<feature type="domain" description="PAS" evidence="2">
    <location>
        <begin position="116"/>
        <end position="186"/>
    </location>
</feature>
<comment type="caution">
    <text evidence="6">The sequence shown here is derived from an EMBL/GenBank/DDBJ whole genome shotgun (WGS) entry which is preliminary data.</text>
</comment>
<dbReference type="Gene3D" id="3.30.70.270">
    <property type="match status" value="1"/>
</dbReference>
<dbReference type="PROSITE" id="PS50113">
    <property type="entry name" value="PAC"/>
    <property type="match status" value="1"/>
</dbReference>
<gene>
    <name evidence="6" type="ORF">F8153_12465</name>
</gene>
<keyword evidence="1" id="KW-0472">Membrane</keyword>
<dbReference type="Pfam" id="PF00563">
    <property type="entry name" value="EAL"/>
    <property type="match status" value="1"/>
</dbReference>
<dbReference type="InterPro" id="IPR035919">
    <property type="entry name" value="EAL_sf"/>
</dbReference>
<evidence type="ECO:0000259" key="5">
    <source>
        <dbReference type="PROSITE" id="PS50887"/>
    </source>
</evidence>
<dbReference type="InterPro" id="IPR001633">
    <property type="entry name" value="EAL_dom"/>
</dbReference>
<dbReference type="InterPro" id="IPR029016">
    <property type="entry name" value="GAF-like_dom_sf"/>
</dbReference>
<dbReference type="InterPro" id="IPR043128">
    <property type="entry name" value="Rev_trsase/Diguanyl_cyclase"/>
</dbReference>
<protein>
    <submittedName>
        <fullName evidence="6">EAL domain-containing protein</fullName>
    </submittedName>
</protein>
<dbReference type="AlphaFoldDB" id="A0A833HM63"/>
<evidence type="ECO:0000259" key="4">
    <source>
        <dbReference type="PROSITE" id="PS50883"/>
    </source>
</evidence>
<dbReference type="Pfam" id="PF00989">
    <property type="entry name" value="PAS"/>
    <property type="match status" value="1"/>
</dbReference>
<dbReference type="GO" id="GO:0006355">
    <property type="term" value="P:regulation of DNA-templated transcription"/>
    <property type="evidence" value="ECO:0007669"/>
    <property type="project" value="InterPro"/>
</dbReference>
<dbReference type="Gene3D" id="3.30.450.40">
    <property type="match status" value="1"/>
</dbReference>
<dbReference type="SUPFAM" id="SSF55785">
    <property type="entry name" value="PYP-like sensor domain (PAS domain)"/>
    <property type="match status" value="1"/>
</dbReference>
<dbReference type="SMART" id="SM00086">
    <property type="entry name" value="PAC"/>
    <property type="match status" value="2"/>
</dbReference>
<dbReference type="InterPro" id="IPR000700">
    <property type="entry name" value="PAS-assoc_C"/>
</dbReference>
<dbReference type="InterPro" id="IPR035965">
    <property type="entry name" value="PAS-like_dom_sf"/>
</dbReference>
<dbReference type="SMART" id="SM00091">
    <property type="entry name" value="PAS"/>
    <property type="match status" value="1"/>
</dbReference>
<dbReference type="PANTHER" id="PTHR44757">
    <property type="entry name" value="DIGUANYLATE CYCLASE DGCP"/>
    <property type="match status" value="1"/>
</dbReference>
<feature type="domain" description="PAC" evidence="3">
    <location>
        <begin position="190"/>
        <end position="242"/>
    </location>
</feature>
<dbReference type="InterPro" id="IPR000014">
    <property type="entry name" value="PAS"/>
</dbReference>
<feature type="domain" description="GGDEF" evidence="5">
    <location>
        <begin position="576"/>
        <end position="708"/>
    </location>
</feature>
<dbReference type="InterPro" id="IPR001610">
    <property type="entry name" value="PAC"/>
</dbReference>
<dbReference type="PROSITE" id="PS50887">
    <property type="entry name" value="GGDEF"/>
    <property type="match status" value="1"/>
</dbReference>
<dbReference type="CDD" id="cd00130">
    <property type="entry name" value="PAS"/>
    <property type="match status" value="1"/>
</dbReference>
<keyword evidence="1" id="KW-1133">Transmembrane helix</keyword>
<dbReference type="CDD" id="cd01948">
    <property type="entry name" value="EAL"/>
    <property type="match status" value="1"/>
</dbReference>
<dbReference type="InterPro" id="IPR029787">
    <property type="entry name" value="Nucleotide_cyclase"/>
</dbReference>
<dbReference type="InterPro" id="IPR052155">
    <property type="entry name" value="Biofilm_reg_signaling"/>
</dbReference>
<feature type="transmembrane region" description="Helical" evidence="1">
    <location>
        <begin position="46"/>
        <end position="65"/>
    </location>
</feature>
<proteinExistence type="predicted"/>
<dbReference type="OrthoDB" id="9762141at2"/>
<dbReference type="Pfam" id="PF00990">
    <property type="entry name" value="GGDEF"/>
    <property type="match status" value="1"/>
</dbReference>
<dbReference type="SMART" id="SM00267">
    <property type="entry name" value="GGDEF"/>
    <property type="match status" value="1"/>
</dbReference>
<feature type="domain" description="EAL" evidence="4">
    <location>
        <begin position="717"/>
        <end position="971"/>
    </location>
</feature>
<evidence type="ECO:0000259" key="3">
    <source>
        <dbReference type="PROSITE" id="PS50113"/>
    </source>
</evidence>
<dbReference type="EMBL" id="WBZB01000044">
    <property type="protein sequence ID" value="KAB3527271.1"/>
    <property type="molecule type" value="Genomic_DNA"/>
</dbReference>
<dbReference type="PANTHER" id="PTHR44757:SF2">
    <property type="entry name" value="BIOFILM ARCHITECTURE MAINTENANCE PROTEIN MBAA"/>
    <property type="match status" value="1"/>
</dbReference>
<dbReference type="InterPro" id="IPR013767">
    <property type="entry name" value="PAS_fold"/>
</dbReference>
<dbReference type="NCBIfam" id="TIGR00254">
    <property type="entry name" value="GGDEF"/>
    <property type="match status" value="1"/>
</dbReference>
<dbReference type="Gene3D" id="3.20.20.450">
    <property type="entry name" value="EAL domain"/>
    <property type="match status" value="1"/>
</dbReference>
<dbReference type="SMART" id="SM00052">
    <property type="entry name" value="EAL"/>
    <property type="match status" value="1"/>
</dbReference>
<evidence type="ECO:0000313" key="7">
    <source>
        <dbReference type="Proteomes" id="UP000465601"/>
    </source>
</evidence>
<dbReference type="Pfam" id="PF01590">
    <property type="entry name" value="GAF"/>
    <property type="match status" value="1"/>
</dbReference>
<dbReference type="InterPro" id="IPR000160">
    <property type="entry name" value="GGDEF_dom"/>
</dbReference>
<accession>A0A833HM63</accession>
<evidence type="ECO:0000256" key="1">
    <source>
        <dbReference type="SAM" id="Phobius"/>
    </source>
</evidence>
<keyword evidence="1" id="KW-0812">Transmembrane</keyword>
<dbReference type="FunFam" id="3.20.20.450:FF:000001">
    <property type="entry name" value="Cyclic di-GMP phosphodiesterase yahA"/>
    <property type="match status" value="1"/>
</dbReference>
<dbReference type="NCBIfam" id="TIGR00229">
    <property type="entry name" value="sensory_box"/>
    <property type="match status" value="1"/>
</dbReference>
<evidence type="ECO:0000259" key="2">
    <source>
        <dbReference type="PROSITE" id="PS50112"/>
    </source>
</evidence>
<dbReference type="InterPro" id="IPR003018">
    <property type="entry name" value="GAF"/>
</dbReference>
<reference evidence="6 7" key="1">
    <citation type="submission" date="2019-10" db="EMBL/GenBank/DDBJ databases">
        <title>Alkaliphilus serpentinus sp. nov. and Alkaliphilus pronyensis sp. nov., two novel anaerobic alkaliphilic species isolated from the serpentinized-hosted hydrothermal field of the Prony Bay (New Caledonia).</title>
        <authorList>
            <person name="Postec A."/>
        </authorList>
    </citation>
    <scope>NUCLEOTIDE SEQUENCE [LARGE SCALE GENOMIC DNA]</scope>
    <source>
        <strain evidence="6 7">LacT</strain>
    </source>
</reference>
<organism evidence="6 7">
    <name type="scientific">Alkaliphilus serpentinus</name>
    <dbReference type="NCBI Taxonomy" id="1482731"/>
    <lineage>
        <taxon>Bacteria</taxon>
        <taxon>Bacillati</taxon>
        <taxon>Bacillota</taxon>
        <taxon>Clostridia</taxon>
        <taxon>Peptostreptococcales</taxon>
        <taxon>Natronincolaceae</taxon>
        <taxon>Alkaliphilus</taxon>
    </lineage>
</organism>
<keyword evidence="7" id="KW-1185">Reference proteome</keyword>
<dbReference type="SUPFAM" id="SSF55073">
    <property type="entry name" value="Nucleotide cyclase"/>
    <property type="match status" value="1"/>
</dbReference>
<dbReference type="PROSITE" id="PS50112">
    <property type="entry name" value="PAS"/>
    <property type="match status" value="1"/>
</dbReference>
<evidence type="ECO:0000313" key="6">
    <source>
        <dbReference type="EMBL" id="KAB3527271.1"/>
    </source>
</evidence>
<dbReference type="SUPFAM" id="SSF55781">
    <property type="entry name" value="GAF domain-like"/>
    <property type="match status" value="1"/>
</dbReference>
<dbReference type="PROSITE" id="PS50883">
    <property type="entry name" value="EAL"/>
    <property type="match status" value="1"/>
</dbReference>
<dbReference type="SMART" id="SM00065">
    <property type="entry name" value="GAF"/>
    <property type="match status" value="1"/>
</dbReference>
<dbReference type="FunFam" id="3.30.70.270:FF:000001">
    <property type="entry name" value="Diguanylate cyclase domain protein"/>
    <property type="match status" value="1"/>
</dbReference>
<dbReference type="Gene3D" id="3.30.450.20">
    <property type="entry name" value="PAS domain"/>
    <property type="match status" value="2"/>
</dbReference>
<dbReference type="SUPFAM" id="SSF141868">
    <property type="entry name" value="EAL domain-like"/>
    <property type="match status" value="1"/>
</dbReference>
<name>A0A833HM63_9FIRM</name>
<sequence>MKVLLLYAKKCMQYGGKAMLKEEDKMNNPFKKKTSRCKINTFFNKYPYMIIILAAILILLLKIYGDYFHSYFRELLPFSYSKFKGIIDWMLSIPIIVITAHYIKKYFATSRNKLITEEKYDSVINNIKEVVFQTDKNGLWTFLNPAWTEVTGFGVEECLGTSFIDFVYPEDREKNRALFQPLIEGKKDYCRHEIRYINKETEFCWVEVFARLILDDKGNIIGTAGTLMDVTIRKEMEYQLRDRERILKGVSKATAILLRTMELDDGLNQVLQVLGKATKADRSYIFQNHVHPISKKLIVSHKYEWCNQDIEPQADNPDLQEICYYSLGIMRWYDTLSSGKEVKGFVRDFPDGERLMLEPQGVKTLAIVPIFVDNSFWGFLGFDDCTHNREWTNSEVALLNTAAASIGGAIKRSQDEKQIQILLKNDFKQTVQNLQNLVFKCRRTPENEFYFTLFEGRLADKLGLTTERVYERKLISVLKDKTNKVKHHFVSAFEGNICNFELEYDDKIYYTSLSPIYHNNEVVEIVGSATDITNLKAAEEKVRYMAYYDTLTGLPNRAFFREQLGYLISHANRNNTSIAILFLDLDRFKVINDTLDHMAGDELLKETANRLKRVVNDDDMVVRMGGDEFIVVFPEVEEGNITRLVQKIIEVFKDAFNIKEHEIFASTSIGISLFPDDGRDMDSLIKNAETAMYRAKDNGRNNYQFYTEDMNRKALERLGMENSLRRALEKNELFMVYQPRISLETGKIIGAEALLRWKHTKLGLISPGEFIPIAEEIGTIHSIGKWALETVCKQAKKWNDLLQAELKVSVNISAIQFQKDDLVEIIKNALEAAQLKPNLLELEITENTIMQKTERTLKIIKELKAIGVEISIDDFGTGFSSLSYIKEFDSDNLKIDKSFIDDIGSGSSNESIIGAIISMAHSMKMTVVAEGVETNQQLEFLRSIDCDEVQGYFFSKPILPSEFMSLLATEL</sequence>
<dbReference type="Proteomes" id="UP000465601">
    <property type="component" value="Unassembled WGS sequence"/>
</dbReference>